<feature type="transmembrane region" description="Helical" evidence="1">
    <location>
        <begin position="444"/>
        <end position="464"/>
    </location>
</feature>
<keyword evidence="1" id="KW-1133">Transmembrane helix</keyword>
<evidence type="ECO:0000313" key="3">
    <source>
        <dbReference type="Proteomes" id="UP001411173"/>
    </source>
</evidence>
<dbReference type="Pfam" id="PF09913">
    <property type="entry name" value="DUF2142"/>
    <property type="match status" value="1"/>
</dbReference>
<keyword evidence="1" id="KW-0812">Transmembrane</keyword>
<feature type="transmembrane region" description="Helical" evidence="1">
    <location>
        <begin position="7"/>
        <end position="25"/>
    </location>
</feature>
<feature type="transmembrane region" description="Helical" evidence="1">
    <location>
        <begin position="405"/>
        <end position="424"/>
    </location>
</feature>
<gene>
    <name evidence="2" type="ORF">AAIG39_25560</name>
</gene>
<dbReference type="InterPro" id="IPR018674">
    <property type="entry name" value="DUF2142_membrane"/>
</dbReference>
<dbReference type="EMBL" id="JBCIVJ010000054">
    <property type="protein sequence ID" value="MEN0582331.1"/>
    <property type="molecule type" value="Genomic_DNA"/>
</dbReference>
<proteinExistence type="predicted"/>
<feature type="transmembrane region" description="Helical" evidence="1">
    <location>
        <begin position="223"/>
        <end position="249"/>
    </location>
</feature>
<feature type="transmembrane region" description="Helical" evidence="1">
    <location>
        <begin position="297"/>
        <end position="314"/>
    </location>
</feature>
<keyword evidence="3" id="KW-1185">Reference proteome</keyword>
<dbReference type="Proteomes" id="UP001411173">
    <property type="component" value="Unassembled WGS sequence"/>
</dbReference>
<name>A0ABU9VCC3_9ENTR</name>
<sequence>MDRLERASLISYLVVMTIIGLFFVFKNTPLTGLDERFHFFRSYQMAQGTLLPQLINGEKGSWGGCVERKALQYVWPFFISQDHNQPASKEEAAKRAKEIDASTDTVSTCFNFAPSATYSPLLYAPSAIGLALTRLVGAGIDTQMYAGRLLNLVFFLALVYAAVRMMPVMRIPTLMILSFPTLLNLASSYSPDPVTNLVTVIFIACCLRMAILKERIFWQTFALACLVGLLKMTNIAFLPFVLLIPSALFSSRIKWFAYMAGCIVAGCAVALAWNGYYSWVPSQFWHSGGDINKAKEMLLTQPIATALFIVNAVIHQTPDMFDRMFATFGGGPAAYTWTFGGRYCYLAIFTIFMATLSSVSKSPIPFNRLKLYLLPVMSTGSVLLIFLALWVGFSPLNLPFVGGVQGRYFIISFMTAMLFIVLMLSRTETFAKSWIGEAVIDKYALAFSTITYLFVISHVCYLSIVKYWPMYQ</sequence>
<evidence type="ECO:0000313" key="2">
    <source>
        <dbReference type="EMBL" id="MEN0582331.1"/>
    </source>
</evidence>
<accession>A0ABU9VCC3</accession>
<feature type="transmembrane region" description="Helical" evidence="1">
    <location>
        <begin position="371"/>
        <end position="393"/>
    </location>
</feature>
<feature type="transmembrane region" description="Helical" evidence="1">
    <location>
        <begin position="121"/>
        <end position="140"/>
    </location>
</feature>
<feature type="transmembrane region" description="Helical" evidence="1">
    <location>
        <begin position="255"/>
        <end position="276"/>
    </location>
</feature>
<reference evidence="2 3" key="1">
    <citation type="submission" date="2024-02" db="EMBL/GenBank/DDBJ databases">
        <title>Whole genome of MDR Enterobacteriaceae from southern Thailand.</title>
        <authorList>
            <person name="Surachat K."/>
        </authorList>
    </citation>
    <scope>NUCLEOTIDE SEQUENCE [LARGE SCALE GENOMIC DNA]</scope>
    <source>
        <strain evidence="2 3">PSU_29</strain>
    </source>
</reference>
<keyword evidence="1" id="KW-0472">Membrane</keyword>
<feature type="transmembrane region" description="Helical" evidence="1">
    <location>
        <begin position="193"/>
        <end position="211"/>
    </location>
</feature>
<dbReference type="RefSeq" id="WP_343195047.1">
    <property type="nucleotide sequence ID" value="NZ_JBCIVJ010000054.1"/>
</dbReference>
<protein>
    <submittedName>
        <fullName evidence="2">DUF2142 domain-containing protein</fullName>
    </submittedName>
</protein>
<evidence type="ECO:0000256" key="1">
    <source>
        <dbReference type="SAM" id="Phobius"/>
    </source>
</evidence>
<organism evidence="2 3">
    <name type="scientific">Phytobacter palmae</name>
    <dbReference type="NCBI Taxonomy" id="1855371"/>
    <lineage>
        <taxon>Bacteria</taxon>
        <taxon>Pseudomonadati</taxon>
        <taxon>Pseudomonadota</taxon>
        <taxon>Gammaproteobacteria</taxon>
        <taxon>Enterobacterales</taxon>
        <taxon>Enterobacteriaceae</taxon>
        <taxon>Phytobacter</taxon>
    </lineage>
</organism>
<feature type="transmembrane region" description="Helical" evidence="1">
    <location>
        <begin position="334"/>
        <end position="359"/>
    </location>
</feature>
<feature type="transmembrane region" description="Helical" evidence="1">
    <location>
        <begin position="152"/>
        <end position="173"/>
    </location>
</feature>
<comment type="caution">
    <text evidence="2">The sequence shown here is derived from an EMBL/GenBank/DDBJ whole genome shotgun (WGS) entry which is preliminary data.</text>
</comment>